<sequence length="173" mass="18860">MLDTSAGLGEPLNVIISGQSSPEVLTDAGPMNWARSIGFSNEFLDGNGALPEIKVIREDFYLPFTIGTGIESLVGGNHFKYWRQNGPTANTGALFLAVSHEMDVRHHYDIVSGGYDQGRNELVKKAVGKTSFLGVRYSTTARKISRLLEPGAKRINHGIPIDGDVYLLTIKVQ</sequence>
<name>A0A0C9UZU7_SPHS4</name>
<keyword evidence="2" id="KW-1185">Reference proteome</keyword>
<gene>
    <name evidence="1" type="ORF">M422DRAFT_61685</name>
</gene>
<dbReference type="HOGENOM" id="CLU_061244_1_1_1"/>
<protein>
    <submittedName>
        <fullName evidence="1">Uncharacterized protein</fullName>
    </submittedName>
</protein>
<proteinExistence type="predicted"/>
<dbReference type="Proteomes" id="UP000054279">
    <property type="component" value="Unassembled WGS sequence"/>
</dbReference>
<accession>A0A0C9UZU7</accession>
<dbReference type="AlphaFoldDB" id="A0A0C9UZU7"/>
<organism evidence="1 2">
    <name type="scientific">Sphaerobolus stellatus (strain SS14)</name>
    <dbReference type="NCBI Taxonomy" id="990650"/>
    <lineage>
        <taxon>Eukaryota</taxon>
        <taxon>Fungi</taxon>
        <taxon>Dikarya</taxon>
        <taxon>Basidiomycota</taxon>
        <taxon>Agaricomycotina</taxon>
        <taxon>Agaricomycetes</taxon>
        <taxon>Phallomycetidae</taxon>
        <taxon>Geastrales</taxon>
        <taxon>Sphaerobolaceae</taxon>
        <taxon>Sphaerobolus</taxon>
    </lineage>
</organism>
<dbReference type="OrthoDB" id="2310204at2759"/>
<evidence type="ECO:0000313" key="2">
    <source>
        <dbReference type="Proteomes" id="UP000054279"/>
    </source>
</evidence>
<evidence type="ECO:0000313" key="1">
    <source>
        <dbReference type="EMBL" id="KIJ30881.1"/>
    </source>
</evidence>
<reference evidence="1 2" key="1">
    <citation type="submission" date="2014-06" db="EMBL/GenBank/DDBJ databases">
        <title>Evolutionary Origins and Diversification of the Mycorrhizal Mutualists.</title>
        <authorList>
            <consortium name="DOE Joint Genome Institute"/>
            <consortium name="Mycorrhizal Genomics Consortium"/>
            <person name="Kohler A."/>
            <person name="Kuo A."/>
            <person name="Nagy L.G."/>
            <person name="Floudas D."/>
            <person name="Copeland A."/>
            <person name="Barry K.W."/>
            <person name="Cichocki N."/>
            <person name="Veneault-Fourrey C."/>
            <person name="LaButti K."/>
            <person name="Lindquist E.A."/>
            <person name="Lipzen A."/>
            <person name="Lundell T."/>
            <person name="Morin E."/>
            <person name="Murat C."/>
            <person name="Riley R."/>
            <person name="Ohm R."/>
            <person name="Sun H."/>
            <person name="Tunlid A."/>
            <person name="Henrissat B."/>
            <person name="Grigoriev I.V."/>
            <person name="Hibbett D.S."/>
            <person name="Martin F."/>
        </authorList>
    </citation>
    <scope>NUCLEOTIDE SEQUENCE [LARGE SCALE GENOMIC DNA]</scope>
    <source>
        <strain evidence="1 2">SS14</strain>
    </source>
</reference>
<dbReference type="EMBL" id="KN837253">
    <property type="protein sequence ID" value="KIJ30881.1"/>
    <property type="molecule type" value="Genomic_DNA"/>
</dbReference>